<dbReference type="RefSeq" id="WP_209144570.1">
    <property type="nucleotide sequence ID" value="NZ_JAGHKO010000024.1"/>
</dbReference>
<feature type="domain" description="Pirin N-terminal" evidence="3">
    <location>
        <begin position="18"/>
        <end position="124"/>
    </location>
</feature>
<keyword evidence="6" id="KW-1185">Reference proteome</keyword>
<evidence type="ECO:0000256" key="2">
    <source>
        <dbReference type="RuleBase" id="RU003457"/>
    </source>
</evidence>
<evidence type="ECO:0000259" key="3">
    <source>
        <dbReference type="Pfam" id="PF02678"/>
    </source>
</evidence>
<dbReference type="Proteomes" id="UP000677244">
    <property type="component" value="Unassembled WGS sequence"/>
</dbReference>
<dbReference type="SUPFAM" id="SSF51182">
    <property type="entry name" value="RmlC-like cupins"/>
    <property type="match status" value="1"/>
</dbReference>
<dbReference type="InterPro" id="IPR011051">
    <property type="entry name" value="RmlC_Cupin_sf"/>
</dbReference>
<comment type="similarity">
    <text evidence="1 2">Belongs to the pirin family.</text>
</comment>
<name>A0ABS3Z615_9BACT</name>
<dbReference type="InterPro" id="IPR014710">
    <property type="entry name" value="RmlC-like_jellyroll"/>
</dbReference>
<dbReference type="PANTHER" id="PTHR43212">
    <property type="entry name" value="QUERCETIN 2,3-DIOXYGENASE"/>
    <property type="match status" value="1"/>
</dbReference>
<evidence type="ECO:0000259" key="4">
    <source>
        <dbReference type="Pfam" id="PF17954"/>
    </source>
</evidence>
<protein>
    <submittedName>
        <fullName evidence="5">Pirin family protein</fullName>
    </submittedName>
</protein>
<proteinExistence type="inferred from homology"/>
<accession>A0ABS3Z615</accession>
<reference evidence="5 6" key="1">
    <citation type="submission" date="2021-03" db="EMBL/GenBank/DDBJ databases">
        <title>Assistant Professor.</title>
        <authorList>
            <person name="Huq M.A."/>
        </authorList>
    </citation>
    <scope>NUCLEOTIDE SEQUENCE [LARGE SCALE GENOMIC DNA]</scope>
    <source>
        <strain evidence="5 6">MAH-29</strain>
    </source>
</reference>
<evidence type="ECO:0000313" key="6">
    <source>
        <dbReference type="Proteomes" id="UP000677244"/>
    </source>
</evidence>
<sequence length="237" mass="26731">MVQHNKGKIFLAEERGHQEIDWFRSYNTFNFGHYNQAHKTPFGPLYVLNDDTLAGGKSISMTVEADSVIVLIPVVGTIAYTDSCGHANYISAGECQLYTTPKDTTIQISNPYQDELVNFLQIWLHASGTDTDNAPLAIAFDIINKNNQVVPIPVNHPHYKFSIGKFQGRQESVYKLSDTRNGLFAFVIQGAFEVQYRLLHPRDGLALWEAPEVEWEALSNEAIILVMEIPFLNENDL</sequence>
<gene>
    <name evidence="5" type="ORF">J7I42_33300</name>
</gene>
<dbReference type="PANTHER" id="PTHR43212:SF3">
    <property type="entry name" value="QUERCETIN 2,3-DIOXYGENASE"/>
    <property type="match status" value="1"/>
</dbReference>
<dbReference type="InterPro" id="IPR041602">
    <property type="entry name" value="Quercetinase_C"/>
</dbReference>
<evidence type="ECO:0000313" key="5">
    <source>
        <dbReference type="EMBL" id="MBO9205212.1"/>
    </source>
</evidence>
<feature type="domain" description="Quercetin 2,3-dioxygenase C-terminal cupin" evidence="4">
    <location>
        <begin position="159"/>
        <end position="228"/>
    </location>
</feature>
<dbReference type="InterPro" id="IPR003829">
    <property type="entry name" value="Pirin_N_dom"/>
</dbReference>
<dbReference type="Gene3D" id="2.60.120.10">
    <property type="entry name" value="Jelly Rolls"/>
    <property type="match status" value="2"/>
</dbReference>
<evidence type="ECO:0000256" key="1">
    <source>
        <dbReference type="ARBA" id="ARBA00008416"/>
    </source>
</evidence>
<dbReference type="InterPro" id="IPR012093">
    <property type="entry name" value="Pirin"/>
</dbReference>
<dbReference type="Pfam" id="PF17954">
    <property type="entry name" value="Pirin_C_2"/>
    <property type="match status" value="1"/>
</dbReference>
<comment type="caution">
    <text evidence="5">The sequence shown here is derived from an EMBL/GenBank/DDBJ whole genome shotgun (WGS) entry which is preliminary data.</text>
</comment>
<dbReference type="EMBL" id="JAGHKO010000024">
    <property type="protein sequence ID" value="MBO9205212.1"/>
    <property type="molecule type" value="Genomic_DNA"/>
</dbReference>
<dbReference type="Pfam" id="PF02678">
    <property type="entry name" value="Pirin"/>
    <property type="match status" value="1"/>
</dbReference>
<organism evidence="5 6">
    <name type="scientific">Niastella soli</name>
    <dbReference type="NCBI Taxonomy" id="2821487"/>
    <lineage>
        <taxon>Bacteria</taxon>
        <taxon>Pseudomonadati</taxon>
        <taxon>Bacteroidota</taxon>
        <taxon>Chitinophagia</taxon>
        <taxon>Chitinophagales</taxon>
        <taxon>Chitinophagaceae</taxon>
        <taxon>Niastella</taxon>
    </lineage>
</organism>